<dbReference type="SUPFAM" id="SSF54928">
    <property type="entry name" value="RNA-binding domain, RBD"/>
    <property type="match status" value="1"/>
</dbReference>
<dbReference type="STRING" id="4097.A0A1S3YGR7"/>
<evidence type="ECO:0000313" key="5">
    <source>
        <dbReference type="Proteomes" id="UP000790787"/>
    </source>
</evidence>
<evidence type="ECO:0000256" key="2">
    <source>
        <dbReference type="PROSITE-ProRule" id="PRU00176"/>
    </source>
</evidence>
<dbReference type="CDD" id="cd12384">
    <property type="entry name" value="RRM_RBM24_RBM38_like"/>
    <property type="match status" value="1"/>
</dbReference>
<sequence length="288" mass="31220">MAYQHYRSPFGDTTYTKVFVGGLAWETPTDIMRRYFEQFGEILEAVIIADKNTGKSKGYGFVTYRDPESARRACENPNPVIDGRRANCNIASLGRPRPSPPRGRGQGGNPYQGGGIPQGPTSSSYSGVAAPAPPPPLPLPPPPATPMIYSPYGYATYPPDYYHQGMYNPQYQQAQYYQQMYGSSSSPYYYGYSMQGSRGTFSAHPQRFQGGPAASYLYYPTTPLPADAAAAASFSSFTPPPPPLLLHPPPPAATRLQFPSPTTDSQIPQQTSGETTEAGTVTTESPNT</sequence>
<dbReference type="Pfam" id="PF00076">
    <property type="entry name" value="RRM_1"/>
    <property type="match status" value="1"/>
</dbReference>
<dbReference type="GeneID" id="107775859"/>
<dbReference type="SMR" id="A0A1S3YGR7"/>
<feature type="compositionally biased region" description="Polar residues" evidence="3">
    <location>
        <begin position="257"/>
        <end position="270"/>
    </location>
</feature>
<dbReference type="OMA" id="RPPFIQQ"/>
<dbReference type="KEGG" id="nta:107775859"/>
<dbReference type="PANTHER" id="PTHR11176">
    <property type="entry name" value="BOULE-RELATED"/>
    <property type="match status" value="1"/>
</dbReference>
<evidence type="ECO:0000259" key="4">
    <source>
        <dbReference type="PROSITE" id="PS50102"/>
    </source>
</evidence>
<dbReference type="PaxDb" id="4097-A0A1S3YGR7"/>
<proteinExistence type="predicted"/>
<dbReference type="RefSeq" id="XP_016451137.1">
    <property type="nucleotide sequence ID" value="XM_016595651.1"/>
</dbReference>
<dbReference type="SMART" id="SM00360">
    <property type="entry name" value="RRM"/>
    <property type="match status" value="1"/>
</dbReference>
<dbReference type="GO" id="GO:0003723">
    <property type="term" value="F:RNA binding"/>
    <property type="evidence" value="ECO:0007669"/>
    <property type="project" value="UniProtKB-UniRule"/>
</dbReference>
<dbReference type="PROSITE" id="PS50102">
    <property type="entry name" value="RRM"/>
    <property type="match status" value="1"/>
</dbReference>
<dbReference type="PANTHER" id="PTHR11176:SF23">
    <property type="entry name" value="RNA-BINDING (RRM_RBD_RNP MOTIFS) FAMILY PROTEIN"/>
    <property type="match status" value="1"/>
</dbReference>
<accession>A0A1S3YGR7</accession>
<dbReference type="FunFam" id="3.30.70.330:FF:000388">
    <property type="entry name" value="RNA-binding protein 24-B isoform X1"/>
    <property type="match status" value="1"/>
</dbReference>
<reference evidence="5" key="1">
    <citation type="journal article" date="2014" name="Nat. Commun.">
        <title>The tobacco genome sequence and its comparison with those of tomato and potato.</title>
        <authorList>
            <person name="Sierro N."/>
            <person name="Battey J.N."/>
            <person name="Ouadi S."/>
            <person name="Bakaher N."/>
            <person name="Bovet L."/>
            <person name="Willig A."/>
            <person name="Goepfert S."/>
            <person name="Peitsch M.C."/>
            <person name="Ivanov N.V."/>
        </authorList>
    </citation>
    <scope>NUCLEOTIDE SEQUENCE [LARGE SCALE GENOMIC DNA]</scope>
</reference>
<keyword evidence="5" id="KW-1185">Reference proteome</keyword>
<feature type="compositionally biased region" description="Low complexity" evidence="3">
    <location>
        <begin position="271"/>
        <end position="288"/>
    </location>
</feature>
<feature type="domain" description="RRM" evidence="4">
    <location>
        <begin position="16"/>
        <end position="93"/>
    </location>
</feature>
<dbReference type="OrthoDB" id="439808at2759"/>
<evidence type="ECO:0000256" key="3">
    <source>
        <dbReference type="SAM" id="MobiDB-lite"/>
    </source>
</evidence>
<evidence type="ECO:0000313" key="6">
    <source>
        <dbReference type="RefSeq" id="XP_016451137.1"/>
    </source>
</evidence>
<organism evidence="5 6">
    <name type="scientific">Nicotiana tabacum</name>
    <name type="common">Common tobacco</name>
    <dbReference type="NCBI Taxonomy" id="4097"/>
    <lineage>
        <taxon>Eukaryota</taxon>
        <taxon>Viridiplantae</taxon>
        <taxon>Streptophyta</taxon>
        <taxon>Embryophyta</taxon>
        <taxon>Tracheophyta</taxon>
        <taxon>Spermatophyta</taxon>
        <taxon>Magnoliopsida</taxon>
        <taxon>eudicotyledons</taxon>
        <taxon>Gunneridae</taxon>
        <taxon>Pentapetalae</taxon>
        <taxon>asterids</taxon>
        <taxon>lamiids</taxon>
        <taxon>Solanales</taxon>
        <taxon>Solanaceae</taxon>
        <taxon>Nicotianoideae</taxon>
        <taxon>Nicotianeae</taxon>
        <taxon>Nicotiana</taxon>
    </lineage>
</organism>
<feature type="region of interest" description="Disordered" evidence="3">
    <location>
        <begin position="240"/>
        <end position="288"/>
    </location>
</feature>
<name>A0A1S3YGR7_TOBAC</name>
<dbReference type="InterPro" id="IPR000504">
    <property type="entry name" value="RRM_dom"/>
</dbReference>
<dbReference type="Gene3D" id="3.30.70.330">
    <property type="match status" value="1"/>
</dbReference>
<protein>
    <submittedName>
        <fullName evidence="6">RNA-binding protein 38</fullName>
    </submittedName>
    <submittedName>
        <fullName evidence="6">Uncharacterized protein LOC107775859</fullName>
    </submittedName>
</protein>
<feature type="region of interest" description="Disordered" evidence="3">
    <location>
        <begin position="90"/>
        <end position="138"/>
    </location>
</feature>
<dbReference type="Proteomes" id="UP000790787">
    <property type="component" value="Chromosome 12"/>
</dbReference>
<reference evidence="6" key="2">
    <citation type="submission" date="2025-08" db="UniProtKB">
        <authorList>
            <consortium name="RefSeq"/>
        </authorList>
    </citation>
    <scope>IDENTIFICATION</scope>
    <source>
        <tissue evidence="6">Leaf</tissue>
    </source>
</reference>
<dbReference type="InterPro" id="IPR035979">
    <property type="entry name" value="RBD_domain_sf"/>
</dbReference>
<dbReference type="InterPro" id="IPR012677">
    <property type="entry name" value="Nucleotide-bd_a/b_plait_sf"/>
</dbReference>
<feature type="compositionally biased region" description="Gly residues" evidence="3">
    <location>
        <begin position="104"/>
        <end position="117"/>
    </location>
</feature>
<evidence type="ECO:0000256" key="1">
    <source>
        <dbReference type="ARBA" id="ARBA00022884"/>
    </source>
</evidence>
<feature type="compositionally biased region" description="Pro residues" evidence="3">
    <location>
        <begin position="240"/>
        <end position="252"/>
    </location>
</feature>
<keyword evidence="1 2" id="KW-0694">RNA-binding</keyword>
<gene>
    <name evidence="6" type="primary">LOC107775859</name>
</gene>
<dbReference type="AlphaFoldDB" id="A0A1S3YGR7"/>